<proteinExistence type="predicted"/>
<dbReference type="EMBL" id="NJET01000040">
    <property type="protein sequence ID" value="PHH63911.1"/>
    <property type="molecule type" value="Genomic_DNA"/>
</dbReference>
<evidence type="ECO:0000313" key="2">
    <source>
        <dbReference type="Proteomes" id="UP000226192"/>
    </source>
</evidence>
<keyword evidence="2" id="KW-1185">Reference proteome</keyword>
<sequence>MSISEYSHVSSGLLQWNYQCDLMPTVPVMTPYLHTQDYTATTGTSNFGERPLHSVYYLKLVPAAFADALSNSSAWPMVVSEMDRRDRNDPELIDVFGWLYTRRNHGYWICWSADYPQALLDYDFISDKLLGGFVSVDSVKHEYSGIALRQRTGQQGIGPNGACLHSSSAHYDEIRQLYKYVASHMPKSSGGIESSTLTQTRQLLQLYANPFVLAMANGCRGKHLCMHAQGCATVLGKGVATQPTSFSDYWEMLGLALTKTQNICITFSNVTLEKDYLYIDAGPQVG</sequence>
<dbReference type="OrthoDB" id="10378146at2759"/>
<dbReference type="Proteomes" id="UP000226192">
    <property type="component" value="Unassembled WGS sequence"/>
</dbReference>
<organism evidence="1 2">
    <name type="scientific">Ophiocordyceps australis</name>
    <dbReference type="NCBI Taxonomy" id="1399860"/>
    <lineage>
        <taxon>Eukaryota</taxon>
        <taxon>Fungi</taxon>
        <taxon>Dikarya</taxon>
        <taxon>Ascomycota</taxon>
        <taxon>Pezizomycotina</taxon>
        <taxon>Sordariomycetes</taxon>
        <taxon>Hypocreomycetidae</taxon>
        <taxon>Hypocreales</taxon>
        <taxon>Ophiocordycipitaceae</taxon>
        <taxon>Ophiocordyceps</taxon>
    </lineage>
</organism>
<protein>
    <submittedName>
        <fullName evidence="1">Uncharacterized protein</fullName>
    </submittedName>
</protein>
<comment type="caution">
    <text evidence="1">The sequence shown here is derived from an EMBL/GenBank/DDBJ whole genome shotgun (WGS) entry which is preliminary data.</text>
</comment>
<gene>
    <name evidence="1" type="ORF">CDD81_5359</name>
</gene>
<accession>A0A2C5YAK8</accession>
<reference evidence="1 2" key="1">
    <citation type="submission" date="2017-06" db="EMBL/GenBank/DDBJ databases">
        <title>Ant-infecting Ophiocordyceps genomes reveal a high diversity of potential behavioral manipulation genes and a possible major role for enterotoxins.</title>
        <authorList>
            <person name="De Bekker C."/>
            <person name="Evans H.C."/>
            <person name="Brachmann A."/>
            <person name="Hughes D.P."/>
        </authorList>
    </citation>
    <scope>NUCLEOTIDE SEQUENCE [LARGE SCALE GENOMIC DNA]</scope>
    <source>
        <strain evidence="1 2">Map64</strain>
    </source>
</reference>
<dbReference type="AlphaFoldDB" id="A0A2C5YAK8"/>
<evidence type="ECO:0000313" key="1">
    <source>
        <dbReference type="EMBL" id="PHH63911.1"/>
    </source>
</evidence>
<name>A0A2C5YAK8_9HYPO</name>